<dbReference type="KEGG" id="txi:TH3_07950"/>
<accession>A0AB72UBM8</accession>
<name>A0AB72UBM8_9PROT</name>
<dbReference type="AlphaFoldDB" id="A0AB72UBM8"/>
<dbReference type="Pfam" id="PF19856">
    <property type="entry name" value="DUF6331"/>
    <property type="match status" value="1"/>
</dbReference>
<dbReference type="InterPro" id="IPR046294">
    <property type="entry name" value="DUF6331"/>
</dbReference>
<evidence type="ECO:0000313" key="2">
    <source>
        <dbReference type="EMBL" id="AJD51710.1"/>
    </source>
</evidence>
<evidence type="ECO:0000313" key="3">
    <source>
        <dbReference type="Proteomes" id="UP000007127"/>
    </source>
</evidence>
<keyword evidence="1" id="KW-0175">Coiled coil</keyword>
<evidence type="ECO:0000256" key="1">
    <source>
        <dbReference type="SAM" id="Coils"/>
    </source>
</evidence>
<proteinExistence type="predicted"/>
<sequence length="133" mass="15597">MPKYSKYNPTDDISIGKDLWIKFRNINEGRESAVHIDPFMDELADFWKSIETNCEAKCCGIDAFCFWPEEILKNTENLNYENAVSELKNLRQKIMEFESKVVVSDSLNNYFNKITFVELLDHIIDVLENKCET</sequence>
<dbReference type="EMBL" id="CP004388">
    <property type="protein sequence ID" value="AJD51710.1"/>
    <property type="molecule type" value="Genomic_DNA"/>
</dbReference>
<gene>
    <name evidence="2" type="ORF">TH3_07950</name>
</gene>
<dbReference type="RefSeq" id="WP_007091634.1">
    <property type="nucleotide sequence ID" value="NZ_CP004388.1"/>
</dbReference>
<reference evidence="2 3" key="1">
    <citation type="journal article" date="2012" name="J. Bacteriol.">
        <title>Genome sequence of Thalassospira xiamenensis type strain M-5.</title>
        <authorList>
            <person name="Lai Q."/>
            <person name="Shao Z."/>
        </authorList>
    </citation>
    <scope>NUCLEOTIDE SEQUENCE [LARGE SCALE GENOMIC DNA]</scope>
    <source>
        <strain evidence="2 3">M-5</strain>
    </source>
</reference>
<protein>
    <submittedName>
        <fullName evidence="2">Uncharacterized protein</fullName>
    </submittedName>
</protein>
<dbReference type="Proteomes" id="UP000007127">
    <property type="component" value="Chromosome"/>
</dbReference>
<dbReference type="GeneID" id="31927266"/>
<organism evidence="2 3">
    <name type="scientific">Thalassospira xiamenensis M-5 = DSM 17429</name>
    <dbReference type="NCBI Taxonomy" id="1123366"/>
    <lineage>
        <taxon>Bacteria</taxon>
        <taxon>Pseudomonadati</taxon>
        <taxon>Pseudomonadota</taxon>
        <taxon>Alphaproteobacteria</taxon>
        <taxon>Rhodospirillales</taxon>
        <taxon>Thalassospiraceae</taxon>
        <taxon>Thalassospira</taxon>
    </lineage>
</organism>
<feature type="coiled-coil region" evidence="1">
    <location>
        <begin position="73"/>
        <end position="100"/>
    </location>
</feature>